<evidence type="ECO:0000313" key="2">
    <source>
        <dbReference type="Proteomes" id="UP000307440"/>
    </source>
</evidence>
<evidence type="ECO:0008006" key="3">
    <source>
        <dbReference type="Google" id="ProtNLM"/>
    </source>
</evidence>
<proteinExistence type="predicted"/>
<sequence>LPTLTSYLKVLDVPFFKDIADGTLATADDVANALKGSPLAQNIYFTGQPRLVRNSKHSTTCTAYFNIWDSLAGTKAKTLIGRLVSMGGKTCQIQVAKANPGAALCQRCWRWGHSASGCTAKALSCPECGGPHKQGQHRQVAGCCKGNPNATPPVPAVPMGVPCTHMRCVNCAGNHAANSMKCSFWGCRFDSDWIKRRYAEVRQRR</sequence>
<dbReference type="STRING" id="230819.A0A5C3K9Y2"/>
<reference evidence="1 2" key="1">
    <citation type="journal article" date="2019" name="Nat. Ecol. Evol.">
        <title>Megaphylogeny resolves global patterns of mushroom evolution.</title>
        <authorList>
            <person name="Varga T."/>
            <person name="Krizsan K."/>
            <person name="Foldi C."/>
            <person name="Dima B."/>
            <person name="Sanchez-Garcia M."/>
            <person name="Sanchez-Ramirez S."/>
            <person name="Szollosi G.J."/>
            <person name="Szarkandi J.G."/>
            <person name="Papp V."/>
            <person name="Albert L."/>
            <person name="Andreopoulos W."/>
            <person name="Angelini C."/>
            <person name="Antonin V."/>
            <person name="Barry K.W."/>
            <person name="Bougher N.L."/>
            <person name="Buchanan P."/>
            <person name="Buyck B."/>
            <person name="Bense V."/>
            <person name="Catcheside P."/>
            <person name="Chovatia M."/>
            <person name="Cooper J."/>
            <person name="Damon W."/>
            <person name="Desjardin D."/>
            <person name="Finy P."/>
            <person name="Geml J."/>
            <person name="Haridas S."/>
            <person name="Hughes K."/>
            <person name="Justo A."/>
            <person name="Karasinski D."/>
            <person name="Kautmanova I."/>
            <person name="Kiss B."/>
            <person name="Kocsube S."/>
            <person name="Kotiranta H."/>
            <person name="LaButti K.M."/>
            <person name="Lechner B.E."/>
            <person name="Liimatainen K."/>
            <person name="Lipzen A."/>
            <person name="Lukacs Z."/>
            <person name="Mihaltcheva S."/>
            <person name="Morgado L.N."/>
            <person name="Niskanen T."/>
            <person name="Noordeloos M.E."/>
            <person name="Ohm R.A."/>
            <person name="Ortiz-Santana B."/>
            <person name="Ovrebo C."/>
            <person name="Racz N."/>
            <person name="Riley R."/>
            <person name="Savchenko A."/>
            <person name="Shiryaev A."/>
            <person name="Soop K."/>
            <person name="Spirin V."/>
            <person name="Szebenyi C."/>
            <person name="Tomsovsky M."/>
            <person name="Tulloss R.E."/>
            <person name="Uehling J."/>
            <person name="Grigoriev I.V."/>
            <person name="Vagvolgyi C."/>
            <person name="Papp T."/>
            <person name="Martin F.M."/>
            <person name="Miettinen O."/>
            <person name="Hibbett D.S."/>
            <person name="Nagy L.G."/>
        </authorList>
    </citation>
    <scope>NUCLEOTIDE SEQUENCE [LARGE SCALE GENOMIC DNA]</scope>
    <source>
        <strain evidence="1 2">CBS 121175</strain>
    </source>
</reference>
<keyword evidence="2" id="KW-1185">Reference proteome</keyword>
<dbReference type="AlphaFoldDB" id="A0A5C3K9Y2"/>
<feature type="non-terminal residue" evidence="1">
    <location>
        <position position="1"/>
    </location>
</feature>
<feature type="non-terminal residue" evidence="1">
    <location>
        <position position="205"/>
    </location>
</feature>
<accession>A0A5C3K9Y2</accession>
<gene>
    <name evidence="1" type="ORF">FA15DRAFT_575719</name>
</gene>
<dbReference type="Proteomes" id="UP000307440">
    <property type="component" value="Unassembled WGS sequence"/>
</dbReference>
<evidence type="ECO:0000313" key="1">
    <source>
        <dbReference type="EMBL" id="TFK16738.1"/>
    </source>
</evidence>
<organism evidence="1 2">
    <name type="scientific">Coprinopsis marcescibilis</name>
    <name type="common">Agaric fungus</name>
    <name type="synonym">Psathyrella marcescibilis</name>
    <dbReference type="NCBI Taxonomy" id="230819"/>
    <lineage>
        <taxon>Eukaryota</taxon>
        <taxon>Fungi</taxon>
        <taxon>Dikarya</taxon>
        <taxon>Basidiomycota</taxon>
        <taxon>Agaricomycotina</taxon>
        <taxon>Agaricomycetes</taxon>
        <taxon>Agaricomycetidae</taxon>
        <taxon>Agaricales</taxon>
        <taxon>Agaricineae</taxon>
        <taxon>Psathyrellaceae</taxon>
        <taxon>Coprinopsis</taxon>
    </lineage>
</organism>
<name>A0A5C3K9Y2_COPMA</name>
<dbReference type="OrthoDB" id="3067824at2759"/>
<dbReference type="EMBL" id="ML210655">
    <property type="protein sequence ID" value="TFK16738.1"/>
    <property type="molecule type" value="Genomic_DNA"/>
</dbReference>
<protein>
    <recommendedName>
        <fullName evidence="3">Gag-like protein</fullName>
    </recommendedName>
</protein>